<protein>
    <submittedName>
        <fullName evidence="1">Uncharacterized protein</fullName>
    </submittedName>
</protein>
<dbReference type="EMBL" id="SMDX01000024">
    <property type="protein sequence ID" value="NMI23487.1"/>
    <property type="molecule type" value="Genomic_DNA"/>
</dbReference>
<gene>
    <name evidence="1" type="ORF">E1J24_16975</name>
</gene>
<reference evidence="2" key="1">
    <citation type="journal article" date="2020" name="Syst. Appl. Microbiol.">
        <title>Clarifying the taxonomy of the causal agent of bacterial leaf spot of lettuce through a polyphasic approach reveals that Xanthomonas cynarae Trebaol et al. 2000 emend. Timilsina et al. 2019 is a later heterotypic synonym of Xanthomonas hortorum Vauterin et al. 1995.</title>
        <authorList>
            <person name="Moriniere L."/>
            <person name="Burlet A."/>
            <person name="Rosenthal E.R."/>
            <person name="Nesme X."/>
            <person name="Portier P."/>
            <person name="Bull C.T."/>
            <person name="Lavire C."/>
            <person name="Fischer-Le Saux M."/>
            <person name="Bertolla F."/>
        </authorList>
    </citation>
    <scope>NUCLEOTIDE SEQUENCE [LARGE SCALE GENOMIC DNA]</scope>
    <source>
        <strain evidence="2">CFBP2533</strain>
    </source>
</reference>
<accession>A0AAW9ZWK7</accession>
<dbReference type="AlphaFoldDB" id="A0AAW9ZWK7"/>
<evidence type="ECO:0000313" key="2">
    <source>
        <dbReference type="Proteomes" id="UP000548771"/>
    </source>
</evidence>
<organism evidence="1 2">
    <name type="scientific">Xanthomonas hortorum pv. pelargonii</name>
    <dbReference type="NCBI Taxonomy" id="453602"/>
    <lineage>
        <taxon>Bacteria</taxon>
        <taxon>Pseudomonadati</taxon>
        <taxon>Pseudomonadota</taxon>
        <taxon>Gammaproteobacteria</taxon>
        <taxon>Lysobacterales</taxon>
        <taxon>Lysobacteraceae</taxon>
        <taxon>Xanthomonas</taxon>
    </lineage>
</organism>
<proteinExistence type="predicted"/>
<sequence length="117" mass="12624">MAVSVISSDCSDCALVLALHAGAMIATTPLSKVAQSVTAIARRKRGTTALLTLQGNNIAQPCEHIRYSNAQGRWPCKQIRKTTQSLKSIAPLFGMPLSCAALRSSAPLQRGRLHRRR</sequence>
<dbReference type="Proteomes" id="UP000548771">
    <property type="component" value="Unassembled WGS sequence"/>
</dbReference>
<evidence type="ECO:0000313" key="1">
    <source>
        <dbReference type="EMBL" id="NMI23487.1"/>
    </source>
</evidence>
<dbReference type="RefSeq" id="WP_233366627.1">
    <property type="nucleotide sequence ID" value="NZ_CP098604.1"/>
</dbReference>
<comment type="caution">
    <text evidence="1">The sequence shown here is derived from an EMBL/GenBank/DDBJ whole genome shotgun (WGS) entry which is preliminary data.</text>
</comment>
<name>A0AAW9ZWK7_9XANT</name>